<dbReference type="PANTHER" id="PTHR43741">
    <property type="entry name" value="FMN-DEPENDENT NADH-AZOREDUCTASE 1"/>
    <property type="match status" value="1"/>
</dbReference>
<evidence type="ECO:0000256" key="1">
    <source>
        <dbReference type="ARBA" id="ARBA00022630"/>
    </source>
</evidence>
<proteinExistence type="inferred from homology"/>
<dbReference type="InterPro" id="IPR003680">
    <property type="entry name" value="Flavodoxin_fold"/>
</dbReference>
<comment type="subunit">
    <text evidence="6">Homodimer.</text>
</comment>
<dbReference type="SUPFAM" id="SSF52218">
    <property type="entry name" value="Flavoproteins"/>
    <property type="match status" value="1"/>
</dbReference>
<comment type="function">
    <text evidence="6">Also exhibits azoreductase activity. Catalyzes the reductive cleavage of the azo bond in aromatic azo compounds to the corresponding amines.</text>
</comment>
<feature type="domain" description="Flavodoxin-like fold" evidence="8">
    <location>
        <begin position="3"/>
        <end position="206"/>
    </location>
</feature>
<dbReference type="Proteomes" id="UP000215633">
    <property type="component" value="Unassembled WGS sequence"/>
</dbReference>
<dbReference type="Pfam" id="PF02525">
    <property type="entry name" value="Flavodoxin_2"/>
    <property type="match status" value="1"/>
</dbReference>
<evidence type="ECO:0000256" key="3">
    <source>
        <dbReference type="ARBA" id="ARBA00023002"/>
    </source>
</evidence>
<keyword evidence="10" id="KW-1185">Reference proteome</keyword>
<comment type="catalytic activity">
    <reaction evidence="6">
        <text>2 a quinone + NADH + H(+) = 2 a 1,4-benzosemiquinone + NAD(+)</text>
        <dbReference type="Rhea" id="RHEA:65952"/>
        <dbReference type="ChEBI" id="CHEBI:15378"/>
        <dbReference type="ChEBI" id="CHEBI:57540"/>
        <dbReference type="ChEBI" id="CHEBI:57945"/>
        <dbReference type="ChEBI" id="CHEBI:132124"/>
        <dbReference type="ChEBI" id="CHEBI:134225"/>
    </reaction>
</comment>
<dbReference type="GO" id="GO:0010181">
    <property type="term" value="F:FMN binding"/>
    <property type="evidence" value="ECO:0007669"/>
    <property type="project" value="UniProtKB-UniRule"/>
</dbReference>
<dbReference type="InterPro" id="IPR050104">
    <property type="entry name" value="FMN-dep_NADH:Q_OxRdtase_AzoR1"/>
</dbReference>
<dbReference type="GO" id="GO:0009055">
    <property type="term" value="F:electron transfer activity"/>
    <property type="evidence" value="ECO:0007669"/>
    <property type="project" value="UniProtKB-UniRule"/>
</dbReference>
<dbReference type="AlphaFoldDB" id="A0A261VEG0"/>
<dbReference type="InterPro" id="IPR023048">
    <property type="entry name" value="NADH:quinone_OxRdtase_FMN_depd"/>
</dbReference>
<gene>
    <name evidence="6" type="primary">azoR</name>
    <name evidence="9" type="ORF">CAL24_19055</name>
</gene>
<dbReference type="Gene3D" id="3.40.50.360">
    <property type="match status" value="1"/>
</dbReference>
<organism evidence="9 10">
    <name type="scientific">Bordetella genomosp. 2</name>
    <dbReference type="NCBI Taxonomy" id="1983456"/>
    <lineage>
        <taxon>Bacteria</taxon>
        <taxon>Pseudomonadati</taxon>
        <taxon>Pseudomonadota</taxon>
        <taxon>Betaproteobacteria</taxon>
        <taxon>Burkholderiales</taxon>
        <taxon>Alcaligenaceae</taxon>
        <taxon>Bordetella</taxon>
    </lineage>
</organism>
<accession>A0A261VEG0</accession>
<dbReference type="RefSeq" id="WP_094807601.1">
    <property type="nucleotide sequence ID" value="NZ_NEVT01000008.1"/>
</dbReference>
<comment type="caution">
    <text evidence="9">The sequence shown here is derived from an EMBL/GenBank/DDBJ whole genome shotgun (WGS) entry which is preliminary data.</text>
</comment>
<keyword evidence="1 6" id="KW-0285">Flavoprotein</keyword>
<evidence type="ECO:0000256" key="7">
    <source>
        <dbReference type="SAM" id="MobiDB-lite"/>
    </source>
</evidence>
<comment type="catalytic activity">
    <reaction evidence="5">
        <text>N,N-dimethyl-1,4-phenylenediamine + anthranilate + 2 NAD(+) = 2-(4-dimethylaminophenyl)diazenylbenzoate + 2 NADH + 2 H(+)</text>
        <dbReference type="Rhea" id="RHEA:55872"/>
        <dbReference type="ChEBI" id="CHEBI:15378"/>
        <dbReference type="ChEBI" id="CHEBI:15783"/>
        <dbReference type="ChEBI" id="CHEBI:16567"/>
        <dbReference type="ChEBI" id="CHEBI:57540"/>
        <dbReference type="ChEBI" id="CHEBI:57945"/>
        <dbReference type="ChEBI" id="CHEBI:71579"/>
        <dbReference type="EC" id="1.7.1.17"/>
    </reaction>
    <physiologicalReaction direction="right-to-left" evidence="5">
        <dbReference type="Rhea" id="RHEA:55874"/>
    </physiologicalReaction>
</comment>
<evidence type="ECO:0000256" key="4">
    <source>
        <dbReference type="ARBA" id="ARBA00023027"/>
    </source>
</evidence>
<feature type="region of interest" description="Disordered" evidence="7">
    <location>
        <begin position="193"/>
        <end position="215"/>
    </location>
</feature>
<dbReference type="EC" id="1.6.5.-" evidence="6"/>
<comment type="function">
    <text evidence="6">Quinone reductase that provides resistance to thiol-specific stress caused by electrophilic quinones.</text>
</comment>
<evidence type="ECO:0000313" key="9">
    <source>
        <dbReference type="EMBL" id="OZI72405.1"/>
    </source>
</evidence>
<protein>
    <recommendedName>
        <fullName evidence="6">FMN dependent NADH:quinone oxidoreductase</fullName>
        <ecNumber evidence="6">1.6.5.-</ecNumber>
    </recommendedName>
    <alternativeName>
        <fullName evidence="6">Azo-dye reductase</fullName>
    </alternativeName>
    <alternativeName>
        <fullName evidence="6">FMN-dependent NADH-azo compound oxidoreductase</fullName>
    </alternativeName>
    <alternativeName>
        <fullName evidence="6">FMN-dependent NADH-azoreductase</fullName>
        <ecNumber evidence="6">1.7.1.17</ecNumber>
    </alternativeName>
</protein>
<dbReference type="GO" id="GO:0016652">
    <property type="term" value="F:oxidoreductase activity, acting on NAD(P)H as acceptor"/>
    <property type="evidence" value="ECO:0007669"/>
    <property type="project" value="UniProtKB-UniRule"/>
</dbReference>
<evidence type="ECO:0000259" key="8">
    <source>
        <dbReference type="Pfam" id="PF02525"/>
    </source>
</evidence>
<feature type="binding site" evidence="6">
    <location>
        <begin position="16"/>
        <end position="18"/>
    </location>
    <ligand>
        <name>FMN</name>
        <dbReference type="ChEBI" id="CHEBI:58210"/>
    </ligand>
</feature>
<feature type="binding site" evidence="6">
    <location>
        <position position="10"/>
    </location>
    <ligand>
        <name>FMN</name>
        <dbReference type="ChEBI" id="CHEBI:58210"/>
    </ligand>
</feature>
<evidence type="ECO:0000256" key="5">
    <source>
        <dbReference type="ARBA" id="ARBA00048542"/>
    </source>
</evidence>
<keyword evidence="3 6" id="KW-0560">Oxidoreductase</keyword>
<comment type="cofactor">
    <cofactor evidence="6">
        <name>FMN</name>
        <dbReference type="ChEBI" id="CHEBI:58210"/>
    </cofactor>
    <text evidence="6">Binds 1 FMN per subunit.</text>
</comment>
<comment type="similarity">
    <text evidence="6">Belongs to the azoreductase type 1 family.</text>
</comment>
<comment type="caution">
    <text evidence="6">Lacks conserved residue(s) required for the propagation of feature annotation.</text>
</comment>
<evidence type="ECO:0000256" key="2">
    <source>
        <dbReference type="ARBA" id="ARBA00022643"/>
    </source>
</evidence>
<dbReference type="InterPro" id="IPR029039">
    <property type="entry name" value="Flavoprotein-like_sf"/>
</dbReference>
<reference evidence="10" key="1">
    <citation type="submission" date="2017-05" db="EMBL/GenBank/DDBJ databases">
        <title>Complete and WGS of Bordetella genogroups.</title>
        <authorList>
            <person name="Spilker T."/>
            <person name="Lipuma J."/>
        </authorList>
    </citation>
    <scope>NUCLEOTIDE SEQUENCE [LARGE SCALE GENOMIC DNA]</scope>
    <source>
        <strain evidence="10">AU8256</strain>
    </source>
</reference>
<dbReference type="EC" id="1.7.1.17" evidence="6"/>
<evidence type="ECO:0000313" key="10">
    <source>
        <dbReference type="Proteomes" id="UP000215633"/>
    </source>
</evidence>
<dbReference type="PANTHER" id="PTHR43741:SF4">
    <property type="entry name" value="FMN-DEPENDENT NADH:QUINONE OXIDOREDUCTASE"/>
    <property type="match status" value="1"/>
</dbReference>
<name>A0A261VEG0_9BORD</name>
<dbReference type="HAMAP" id="MF_01216">
    <property type="entry name" value="Azoreductase_type1"/>
    <property type="match status" value="1"/>
</dbReference>
<feature type="compositionally biased region" description="Basic and acidic residues" evidence="7">
    <location>
        <begin position="193"/>
        <end position="202"/>
    </location>
</feature>
<sequence>MPRLLHLVASPRSQRSASTEVAVHFIERWRARHPGTEVRTLDLWQCQLPEFGQEAMDAKYAGLSGTPLTPAQEQAWTILRELAACLHQADVLVLSVPLWNFGIPYKLKHFIDLVSQKDILFSFDPQRGFAGLLRGKRALAVYARGLDYGAASFTPAGRFDLQKPYVEAWLRFVGVEDIHSVIVEKTIYGPDEDRQSRERAKAQAEALLDAMAPAP</sequence>
<evidence type="ECO:0000256" key="6">
    <source>
        <dbReference type="HAMAP-Rule" id="MF_01216"/>
    </source>
</evidence>
<dbReference type="GO" id="GO:0016655">
    <property type="term" value="F:oxidoreductase activity, acting on NAD(P)H, quinone or similar compound as acceptor"/>
    <property type="evidence" value="ECO:0007669"/>
    <property type="project" value="InterPro"/>
</dbReference>
<keyword evidence="2 6" id="KW-0288">FMN</keyword>
<keyword evidence="4 6" id="KW-0520">NAD</keyword>
<dbReference type="EMBL" id="NEVT01000008">
    <property type="protein sequence ID" value="OZI72405.1"/>
    <property type="molecule type" value="Genomic_DNA"/>
</dbReference>